<dbReference type="PANTHER" id="PTHR36343">
    <property type="entry name" value="EXPRESSED PROTEIN"/>
    <property type="match status" value="1"/>
</dbReference>
<evidence type="ECO:0000256" key="1">
    <source>
        <dbReference type="SAM" id="MobiDB-lite"/>
    </source>
</evidence>
<evidence type="ECO:0000256" key="2">
    <source>
        <dbReference type="SAM" id="Phobius"/>
    </source>
</evidence>
<keyword evidence="2" id="KW-0812">Transmembrane</keyword>
<keyword evidence="4" id="KW-1185">Reference proteome</keyword>
<dbReference type="Proteomes" id="UP001054857">
    <property type="component" value="Unassembled WGS sequence"/>
</dbReference>
<feature type="region of interest" description="Disordered" evidence="1">
    <location>
        <begin position="39"/>
        <end position="72"/>
    </location>
</feature>
<dbReference type="PANTHER" id="PTHR36343:SF1">
    <property type="entry name" value="EXPRESSED PROTEIN"/>
    <property type="match status" value="1"/>
</dbReference>
<protein>
    <submittedName>
        <fullName evidence="3">Uncharacterized protein</fullName>
    </submittedName>
</protein>
<dbReference type="GO" id="GO:0009507">
    <property type="term" value="C:chloroplast"/>
    <property type="evidence" value="ECO:0007669"/>
    <property type="project" value="TreeGrafter"/>
</dbReference>
<proteinExistence type="predicted"/>
<feature type="transmembrane region" description="Helical" evidence="2">
    <location>
        <begin position="82"/>
        <end position="106"/>
    </location>
</feature>
<reference evidence="3 4" key="1">
    <citation type="journal article" date="2021" name="Sci. Rep.">
        <title>Genome sequencing of the multicellular alga Astrephomene provides insights into convergent evolution of germ-soma differentiation.</title>
        <authorList>
            <person name="Yamashita S."/>
            <person name="Yamamoto K."/>
            <person name="Matsuzaki R."/>
            <person name="Suzuki S."/>
            <person name="Yamaguchi H."/>
            <person name="Hirooka S."/>
            <person name="Minakuchi Y."/>
            <person name="Miyagishima S."/>
            <person name="Kawachi M."/>
            <person name="Toyoda A."/>
            <person name="Nozaki H."/>
        </authorList>
    </citation>
    <scope>NUCLEOTIDE SEQUENCE [LARGE SCALE GENOMIC DNA]</scope>
    <source>
        <strain evidence="3 4">NIES-4017</strain>
    </source>
</reference>
<sequence length="112" mass="12273">MSTLSLKHTSPVVARRGFRSVAVLQPVRSRRALVARALLGPDGKPGGQNSNQKKFITRDEEPEEYWSSKGERAGANPLQDPLAMIGILAIFFPFIFLGIAIASGYVDLSVYR</sequence>
<name>A0AAD3HTH0_9CHLO</name>
<dbReference type="EMBL" id="BMAR01000060">
    <property type="protein sequence ID" value="GFR52267.1"/>
    <property type="molecule type" value="Genomic_DNA"/>
</dbReference>
<evidence type="ECO:0000313" key="3">
    <source>
        <dbReference type="EMBL" id="GFR52267.1"/>
    </source>
</evidence>
<keyword evidence="2" id="KW-1133">Transmembrane helix</keyword>
<dbReference type="AlphaFoldDB" id="A0AAD3HTH0"/>
<accession>A0AAD3HTH0</accession>
<gene>
    <name evidence="3" type="ORF">Agub_g14802</name>
</gene>
<organism evidence="3 4">
    <name type="scientific">Astrephomene gubernaculifera</name>
    <dbReference type="NCBI Taxonomy" id="47775"/>
    <lineage>
        <taxon>Eukaryota</taxon>
        <taxon>Viridiplantae</taxon>
        <taxon>Chlorophyta</taxon>
        <taxon>core chlorophytes</taxon>
        <taxon>Chlorophyceae</taxon>
        <taxon>CS clade</taxon>
        <taxon>Chlamydomonadales</taxon>
        <taxon>Astrephomenaceae</taxon>
        <taxon>Astrephomene</taxon>
    </lineage>
</organism>
<keyword evidence="2" id="KW-0472">Membrane</keyword>
<evidence type="ECO:0000313" key="4">
    <source>
        <dbReference type="Proteomes" id="UP001054857"/>
    </source>
</evidence>
<comment type="caution">
    <text evidence="3">The sequence shown here is derived from an EMBL/GenBank/DDBJ whole genome shotgun (WGS) entry which is preliminary data.</text>
</comment>